<evidence type="ECO:0000313" key="1">
    <source>
        <dbReference type="EMBL" id="VVA99387.1"/>
    </source>
</evidence>
<dbReference type="EMBL" id="CABITT030000003">
    <property type="protein sequence ID" value="VVA99387.1"/>
    <property type="molecule type" value="Genomic_DNA"/>
</dbReference>
<keyword evidence="2" id="KW-1185">Reference proteome</keyword>
<proteinExistence type="predicted"/>
<gene>
    <name evidence="1" type="ORF">ANE_LOCUS9832</name>
</gene>
<dbReference type="Proteomes" id="UP000489600">
    <property type="component" value="Unassembled WGS sequence"/>
</dbReference>
<dbReference type="OrthoDB" id="10263185at2759"/>
<accession>A0A565BCQ7</accession>
<name>A0A565BCQ7_9BRAS</name>
<organism evidence="1 2">
    <name type="scientific">Arabis nemorensis</name>
    <dbReference type="NCBI Taxonomy" id="586526"/>
    <lineage>
        <taxon>Eukaryota</taxon>
        <taxon>Viridiplantae</taxon>
        <taxon>Streptophyta</taxon>
        <taxon>Embryophyta</taxon>
        <taxon>Tracheophyta</taxon>
        <taxon>Spermatophyta</taxon>
        <taxon>Magnoliopsida</taxon>
        <taxon>eudicotyledons</taxon>
        <taxon>Gunneridae</taxon>
        <taxon>Pentapetalae</taxon>
        <taxon>rosids</taxon>
        <taxon>malvids</taxon>
        <taxon>Brassicales</taxon>
        <taxon>Brassicaceae</taxon>
        <taxon>Arabideae</taxon>
        <taxon>Arabis</taxon>
    </lineage>
</organism>
<reference evidence="1" key="1">
    <citation type="submission" date="2019-07" db="EMBL/GenBank/DDBJ databases">
        <authorList>
            <person name="Dittberner H."/>
        </authorList>
    </citation>
    <scope>NUCLEOTIDE SEQUENCE [LARGE SCALE GENOMIC DNA]</scope>
</reference>
<dbReference type="AlphaFoldDB" id="A0A565BCQ7"/>
<protein>
    <submittedName>
        <fullName evidence="1">Uncharacterized protein</fullName>
    </submittedName>
</protein>
<evidence type="ECO:0000313" key="2">
    <source>
        <dbReference type="Proteomes" id="UP000489600"/>
    </source>
</evidence>
<sequence length="100" mass="11686">MWFWPETSEVKSDSKESLELSVHKIYEVLARIPPRDMLASISAKIAFNSTRFAKRMEQDSSKVPFGRSTLCVTITAHLFQGMRWEKKRDFLITWSLEFLA</sequence>
<comment type="caution">
    <text evidence="1">The sequence shown here is derived from an EMBL/GenBank/DDBJ whole genome shotgun (WGS) entry which is preliminary data.</text>
</comment>